<gene>
    <name evidence="5" type="ORF">MNOR_LOCUS17506</name>
</gene>
<dbReference type="SMART" id="SM00358">
    <property type="entry name" value="DSRM"/>
    <property type="match status" value="2"/>
</dbReference>
<dbReference type="PROSITE" id="PS50137">
    <property type="entry name" value="DS_RBD"/>
    <property type="match status" value="2"/>
</dbReference>
<evidence type="ECO:0000256" key="3">
    <source>
        <dbReference type="SAM" id="MobiDB-lite"/>
    </source>
</evidence>
<keyword evidence="6" id="KW-1185">Reference proteome</keyword>
<feature type="domain" description="DRBM" evidence="4">
    <location>
        <begin position="14"/>
        <end position="81"/>
    </location>
</feature>
<dbReference type="InterPro" id="IPR014720">
    <property type="entry name" value="dsRBD_dom"/>
</dbReference>
<dbReference type="GO" id="GO:0016442">
    <property type="term" value="C:RISC complex"/>
    <property type="evidence" value="ECO:0007669"/>
    <property type="project" value="TreeGrafter"/>
</dbReference>
<dbReference type="GO" id="GO:0030422">
    <property type="term" value="P:siRNA processing"/>
    <property type="evidence" value="ECO:0007669"/>
    <property type="project" value="TreeGrafter"/>
</dbReference>
<accession>A0AAV2QXL4</accession>
<comment type="caution">
    <text evidence="5">The sequence shown here is derived from an EMBL/GenBank/DDBJ whole genome shotgun (WGS) entry which is preliminary data.</text>
</comment>
<proteinExistence type="predicted"/>
<feature type="non-terminal residue" evidence="5">
    <location>
        <position position="267"/>
    </location>
</feature>
<evidence type="ECO:0000256" key="2">
    <source>
        <dbReference type="PROSITE-ProRule" id="PRU00266"/>
    </source>
</evidence>
<dbReference type="SUPFAM" id="SSF54768">
    <property type="entry name" value="dsRNA-binding domain-like"/>
    <property type="match status" value="2"/>
</dbReference>
<dbReference type="EMBL" id="CAXKWB010012065">
    <property type="protein sequence ID" value="CAL4103216.1"/>
    <property type="molecule type" value="Genomic_DNA"/>
</dbReference>
<name>A0AAV2QXL4_MEGNR</name>
<dbReference type="GO" id="GO:0003725">
    <property type="term" value="F:double-stranded RNA binding"/>
    <property type="evidence" value="ECO:0007669"/>
    <property type="project" value="TreeGrafter"/>
</dbReference>
<feature type="domain" description="DRBM" evidence="4">
    <location>
        <begin position="116"/>
        <end position="184"/>
    </location>
</feature>
<dbReference type="PANTHER" id="PTHR46205:SF3">
    <property type="entry name" value="LOQUACIOUS, ISOFORM B"/>
    <property type="match status" value="1"/>
</dbReference>
<dbReference type="Proteomes" id="UP001497623">
    <property type="component" value="Unassembled WGS sequence"/>
</dbReference>
<feature type="region of interest" description="Disordered" evidence="3">
    <location>
        <begin position="87"/>
        <end position="113"/>
    </location>
</feature>
<dbReference type="GO" id="GO:0035197">
    <property type="term" value="F:siRNA binding"/>
    <property type="evidence" value="ECO:0007669"/>
    <property type="project" value="TreeGrafter"/>
</dbReference>
<evidence type="ECO:0000313" key="5">
    <source>
        <dbReference type="EMBL" id="CAL4103216.1"/>
    </source>
</evidence>
<dbReference type="Gene3D" id="3.30.160.20">
    <property type="match status" value="2"/>
</dbReference>
<dbReference type="GO" id="GO:0005737">
    <property type="term" value="C:cytoplasm"/>
    <property type="evidence" value="ECO:0007669"/>
    <property type="project" value="TreeGrafter"/>
</dbReference>
<evidence type="ECO:0000256" key="1">
    <source>
        <dbReference type="ARBA" id="ARBA00022884"/>
    </source>
</evidence>
<dbReference type="CDD" id="cd19862">
    <property type="entry name" value="DSRM_PRKRA-like_rpt1"/>
    <property type="match status" value="1"/>
</dbReference>
<dbReference type="GO" id="GO:0070578">
    <property type="term" value="C:RISC-loading complex"/>
    <property type="evidence" value="ECO:0007669"/>
    <property type="project" value="TreeGrafter"/>
</dbReference>
<protein>
    <recommendedName>
        <fullName evidence="4">DRBM domain-containing protein</fullName>
    </recommendedName>
</protein>
<reference evidence="5 6" key="1">
    <citation type="submission" date="2024-05" db="EMBL/GenBank/DDBJ databases">
        <authorList>
            <person name="Wallberg A."/>
        </authorList>
    </citation>
    <scope>NUCLEOTIDE SEQUENCE [LARGE SCALE GENOMIC DNA]</scope>
</reference>
<dbReference type="Pfam" id="PF00035">
    <property type="entry name" value="dsrm"/>
    <property type="match status" value="2"/>
</dbReference>
<feature type="compositionally biased region" description="Polar residues" evidence="3">
    <location>
        <begin position="89"/>
        <end position="100"/>
    </location>
</feature>
<dbReference type="InterPro" id="IPR051247">
    <property type="entry name" value="RLC_Component"/>
</dbReference>
<dbReference type="AlphaFoldDB" id="A0AAV2QXL4"/>
<evidence type="ECO:0000259" key="4">
    <source>
        <dbReference type="PROSITE" id="PS50137"/>
    </source>
</evidence>
<evidence type="ECO:0000313" key="6">
    <source>
        <dbReference type="Proteomes" id="UP001497623"/>
    </source>
</evidence>
<dbReference type="PANTHER" id="PTHR46205">
    <property type="entry name" value="LOQUACIOUS, ISOFORM B"/>
    <property type="match status" value="1"/>
</dbReference>
<sequence length="267" mass="28688">MDDKAATLPPIAKTPVSLLQELCMRRGHSPKYDLLQIEGEVHEPTFVYGVTVGNFTAKGSGQSKKKAKHAAAKSVLDTIIQGGAAGANVSASEDSGTPSELSVEIKPPNDDGISGNPVGSVLELCSEHNWPSPTYELTIEEGLPHDRTFSIACTVGTTRIIGCGKSKKLAKRQAAYKMTMRLKDNPPDDADGSISLSALNINAPVPVSSDAVITPIETLKDLLDWSPDGKDKIHIEELTQRCFSKNHTLQPKTLVCHDMKGGYLDDR</sequence>
<organism evidence="5 6">
    <name type="scientific">Meganyctiphanes norvegica</name>
    <name type="common">Northern krill</name>
    <name type="synonym">Thysanopoda norvegica</name>
    <dbReference type="NCBI Taxonomy" id="48144"/>
    <lineage>
        <taxon>Eukaryota</taxon>
        <taxon>Metazoa</taxon>
        <taxon>Ecdysozoa</taxon>
        <taxon>Arthropoda</taxon>
        <taxon>Crustacea</taxon>
        <taxon>Multicrustacea</taxon>
        <taxon>Malacostraca</taxon>
        <taxon>Eumalacostraca</taxon>
        <taxon>Eucarida</taxon>
        <taxon>Euphausiacea</taxon>
        <taxon>Euphausiidae</taxon>
        <taxon>Meganyctiphanes</taxon>
    </lineage>
</organism>
<keyword evidence="1 2" id="KW-0694">RNA-binding</keyword>
<dbReference type="FunFam" id="3.30.160.20:FF:000007">
    <property type="entry name" value="Double-stranded RNA-binding protein Staufen homolog 1"/>
    <property type="match status" value="2"/>
</dbReference>
<dbReference type="GO" id="GO:0070920">
    <property type="term" value="P:regulation of regulatory ncRNA processing"/>
    <property type="evidence" value="ECO:0007669"/>
    <property type="project" value="TreeGrafter"/>
</dbReference>
<dbReference type="GO" id="GO:0005634">
    <property type="term" value="C:nucleus"/>
    <property type="evidence" value="ECO:0007669"/>
    <property type="project" value="TreeGrafter"/>
</dbReference>